<dbReference type="AlphaFoldDB" id="A0A445N026"/>
<dbReference type="InterPro" id="IPR003856">
    <property type="entry name" value="LPS_length_determ_N"/>
</dbReference>
<evidence type="ECO:0000256" key="1">
    <source>
        <dbReference type="ARBA" id="ARBA00004651"/>
    </source>
</evidence>
<feature type="transmembrane region" description="Helical" evidence="8">
    <location>
        <begin position="484"/>
        <end position="504"/>
    </location>
</feature>
<keyword evidence="4 8" id="KW-1133">Transmembrane helix</keyword>
<feature type="region of interest" description="Disordered" evidence="7">
    <location>
        <begin position="246"/>
        <end position="266"/>
    </location>
</feature>
<protein>
    <submittedName>
        <fullName evidence="11">GumC1</fullName>
        <ecNumber evidence="11">2.7.10.1</ecNumber>
    </submittedName>
</protein>
<proteinExistence type="predicted"/>
<dbReference type="PANTHER" id="PTHR32309:SF13">
    <property type="entry name" value="FERRIC ENTEROBACTIN TRANSPORT PROTEIN FEPE"/>
    <property type="match status" value="1"/>
</dbReference>
<dbReference type="InterPro" id="IPR014345">
    <property type="entry name" value="XrtA_polysacc_chain"/>
</dbReference>
<keyword evidence="6" id="KW-0175">Coiled coil</keyword>
<feature type="domain" description="Polysaccharide chain length determinant N-terminal" evidence="9">
    <location>
        <begin position="10"/>
        <end position="91"/>
    </location>
</feature>
<dbReference type="InterPro" id="IPR032807">
    <property type="entry name" value="GNVR"/>
</dbReference>
<dbReference type="NCBIfam" id="TIGR03007">
    <property type="entry name" value="pepcterm_ChnLen"/>
    <property type="match status" value="1"/>
</dbReference>
<dbReference type="EMBL" id="OJIN01000182">
    <property type="protein sequence ID" value="SPD74972.1"/>
    <property type="molecule type" value="Genomic_DNA"/>
</dbReference>
<evidence type="ECO:0000256" key="5">
    <source>
        <dbReference type="ARBA" id="ARBA00023136"/>
    </source>
</evidence>
<keyword evidence="3 8" id="KW-0812">Transmembrane</keyword>
<organism evidence="11">
    <name type="scientific">uncultured Desulfobacterium sp</name>
    <dbReference type="NCBI Taxonomy" id="201089"/>
    <lineage>
        <taxon>Bacteria</taxon>
        <taxon>Pseudomonadati</taxon>
        <taxon>Thermodesulfobacteriota</taxon>
        <taxon>Desulfobacteria</taxon>
        <taxon>Desulfobacterales</taxon>
        <taxon>Desulfobacteriaceae</taxon>
        <taxon>Desulfobacterium</taxon>
        <taxon>environmental samples</taxon>
    </lineage>
</organism>
<evidence type="ECO:0000259" key="9">
    <source>
        <dbReference type="Pfam" id="PF02706"/>
    </source>
</evidence>
<name>A0A445N026_9BACT</name>
<evidence type="ECO:0000313" key="11">
    <source>
        <dbReference type="EMBL" id="SPD74972.1"/>
    </source>
</evidence>
<evidence type="ECO:0000256" key="7">
    <source>
        <dbReference type="SAM" id="MobiDB-lite"/>
    </source>
</evidence>
<keyword evidence="5 8" id="KW-0472">Membrane</keyword>
<feature type="transmembrane region" description="Helical" evidence="8">
    <location>
        <begin position="423"/>
        <end position="442"/>
    </location>
</feature>
<feature type="coiled-coil region" evidence="6">
    <location>
        <begin position="319"/>
        <end position="353"/>
    </location>
</feature>
<dbReference type="GO" id="GO:0004714">
    <property type="term" value="F:transmembrane receptor protein tyrosine kinase activity"/>
    <property type="evidence" value="ECO:0007669"/>
    <property type="project" value="UniProtKB-EC"/>
</dbReference>
<feature type="coiled-coil region" evidence="6">
    <location>
        <begin position="170"/>
        <end position="240"/>
    </location>
</feature>
<evidence type="ECO:0000256" key="6">
    <source>
        <dbReference type="SAM" id="Coils"/>
    </source>
</evidence>
<dbReference type="Pfam" id="PF13807">
    <property type="entry name" value="GNVR"/>
    <property type="match status" value="1"/>
</dbReference>
<dbReference type="GO" id="GO:0005886">
    <property type="term" value="C:plasma membrane"/>
    <property type="evidence" value="ECO:0007669"/>
    <property type="project" value="UniProtKB-SubCell"/>
</dbReference>
<evidence type="ECO:0000256" key="2">
    <source>
        <dbReference type="ARBA" id="ARBA00022475"/>
    </source>
</evidence>
<accession>A0A445N026</accession>
<dbReference type="InterPro" id="IPR050445">
    <property type="entry name" value="Bact_polysacc_biosynth/exp"/>
</dbReference>
<keyword evidence="2" id="KW-1003">Cell membrane</keyword>
<evidence type="ECO:0000256" key="4">
    <source>
        <dbReference type="ARBA" id="ARBA00022989"/>
    </source>
</evidence>
<gene>
    <name evidence="11" type="primary">gumC</name>
    <name evidence="11" type="ORF">PITCH_A400007</name>
</gene>
<sequence>MTPTEITKYLDMAQKRKWWIILPFLLVCLAGLTYLMITPKIYEAQTLIVVQSQKVPEDFVRSIVSSDVEDRVRTITQEVTSRTNLEKIIQEYSLQGEFYKGLDVDRTVMALRESIKVTVSGTSRAGAPEAFTISFSGKDPKKVADVTNSLASNFITENLKIRESQAIGTSAFLADELESMEKRLKEKEAQLKDYREKNMGGLPEQLDTNLRIIERLQTQLDQINNNLRDAEGRRIILQAQISDLQRGGPVATTPSAPGTQGGPRDLLSLKNELASLESRYTQNHPDVIRLKSMIARMEAERPSLTADSTETDSALSPAEQSLRRQLQDVLQEIKSLKEEIDKVQAQIKFYQTKVEETPKREQELLTLNRDYDNEKTLYDSMLARKLEAEIAVSMEKKQKGEQFRVVDPAKTPTIPIKPDVRKIILMILAIGLGLGGGLAFLMETLDTSYKTPEEVKNEVQLPILVSIPLIRTENELKSIKRKEILAYAATGVGFFLSAASIVLATKGIDKTMEFFKNLFQGSPS</sequence>
<evidence type="ECO:0000259" key="10">
    <source>
        <dbReference type="Pfam" id="PF13807"/>
    </source>
</evidence>
<evidence type="ECO:0000256" key="3">
    <source>
        <dbReference type="ARBA" id="ARBA00022692"/>
    </source>
</evidence>
<feature type="domain" description="Tyrosine-protein kinase G-rich" evidence="10">
    <location>
        <begin position="360"/>
        <end position="441"/>
    </location>
</feature>
<keyword evidence="11" id="KW-0808">Transferase</keyword>
<feature type="transmembrane region" description="Helical" evidence="8">
    <location>
        <begin position="18"/>
        <end position="37"/>
    </location>
</feature>
<dbReference type="PANTHER" id="PTHR32309">
    <property type="entry name" value="TYROSINE-PROTEIN KINASE"/>
    <property type="match status" value="1"/>
</dbReference>
<comment type="subcellular location">
    <subcellularLocation>
        <location evidence="1">Cell membrane</location>
        <topology evidence="1">Multi-pass membrane protein</topology>
    </subcellularLocation>
</comment>
<dbReference type="EC" id="2.7.10.1" evidence="11"/>
<dbReference type="Pfam" id="PF02706">
    <property type="entry name" value="Wzz"/>
    <property type="match status" value="1"/>
</dbReference>
<evidence type="ECO:0000256" key="8">
    <source>
        <dbReference type="SAM" id="Phobius"/>
    </source>
</evidence>
<reference evidence="11" key="1">
    <citation type="submission" date="2018-01" db="EMBL/GenBank/DDBJ databases">
        <authorList>
            <person name="Regsiter A."/>
            <person name="William W."/>
        </authorList>
    </citation>
    <scope>NUCLEOTIDE SEQUENCE</scope>
    <source>
        <strain evidence="11">TRIP AH-1</strain>
    </source>
</reference>